<keyword evidence="1" id="KW-1133">Transmembrane helix</keyword>
<evidence type="ECO:0000313" key="2">
    <source>
        <dbReference type="EMBL" id="CAK9889260.1"/>
    </source>
</evidence>
<evidence type="ECO:0000313" key="4">
    <source>
        <dbReference type="Proteomes" id="UP000326595"/>
    </source>
</evidence>
<evidence type="ECO:0000256" key="1">
    <source>
        <dbReference type="SAM" id="Phobius"/>
    </source>
</evidence>
<feature type="transmembrane region" description="Helical" evidence="1">
    <location>
        <begin position="21"/>
        <end position="43"/>
    </location>
</feature>
<reference evidence="2 4" key="2">
    <citation type="submission" date="2024-03" db="EMBL/GenBank/DDBJ databases">
        <authorList>
            <person name="Alaster D. Moffat"/>
            <person name="Govind Chandra"/>
            <person name="Andrew W. Truman"/>
        </authorList>
    </citation>
    <scope>NUCLEOTIDE SEQUENCE [LARGE SCALE GENOMIC DNA]</scope>
    <source>
        <strain evidence="2">PS652</strain>
    </source>
</reference>
<dbReference type="RefSeq" id="WP_038995217.1">
    <property type="nucleotide sequence ID" value="NZ_OZ024668.1"/>
</dbReference>
<dbReference type="EMBL" id="CABVHG010000007">
    <property type="protein sequence ID" value="VVM67714.1"/>
    <property type="molecule type" value="Genomic_DNA"/>
</dbReference>
<dbReference type="Proteomes" id="UP000326595">
    <property type="component" value="Chromosome"/>
</dbReference>
<keyword evidence="1" id="KW-0812">Transmembrane</keyword>
<gene>
    <name evidence="3" type="ORF">PS652_01613</name>
    <name evidence="2" type="ORF">PS652_02089</name>
</gene>
<protein>
    <submittedName>
        <fullName evidence="3">Uncharacterized protein</fullName>
    </submittedName>
</protein>
<accession>A0A5E6RFH6</accession>
<dbReference type="AlphaFoldDB" id="A0A5E6RFH6"/>
<name>A0A5E6RFH6_PSEFL</name>
<dbReference type="EMBL" id="OZ024668">
    <property type="protein sequence ID" value="CAK9889260.1"/>
    <property type="molecule type" value="Genomic_DNA"/>
</dbReference>
<proteinExistence type="predicted"/>
<sequence length="377" mass="41564">MNRAAQFKPYPLAQPPLYSRWLAAGVALVALVGASSALVRSLIEPRLALASVVAVLLVWAVALMVRVLGYRLNRHNAQCYAEATEQQRQLWWRHHRLKIALVESVLVSAACSKPEQARVLFSPDHRPPAVMETAEGTTIRLQQAFGREVEAREQELAILLALQWQLQRTERSSVQPLCCYWQGSLSAWRAFAAQMAQQCPEVLLPEQPEPWRGIRSLDVVIDLLQRSPADARVLCAGCHSSPAARDHRLPAGEAAVLWLLGSQGGVRFSRGEWFAAGSEDLTVVAERALTQSELEAPTPVCVSFTQPAELDASLIDWNITQNRQDANFGALGNLQGMVVQTLAAWYTEQHGAPCAWLAGDPHHTLTLGIVEPDDSKR</sequence>
<organism evidence="3">
    <name type="scientific">Pseudomonas fluorescens</name>
    <dbReference type="NCBI Taxonomy" id="294"/>
    <lineage>
        <taxon>Bacteria</taxon>
        <taxon>Pseudomonadati</taxon>
        <taxon>Pseudomonadota</taxon>
        <taxon>Gammaproteobacteria</taxon>
        <taxon>Pseudomonadales</taxon>
        <taxon>Pseudomonadaceae</taxon>
        <taxon>Pseudomonas</taxon>
    </lineage>
</organism>
<reference evidence="3" key="1">
    <citation type="submission" date="2019-09" db="EMBL/GenBank/DDBJ databases">
        <authorList>
            <person name="Chandra G."/>
            <person name="Truman W A."/>
        </authorList>
    </citation>
    <scope>NUCLEOTIDE SEQUENCE [LARGE SCALE GENOMIC DNA]</scope>
    <source>
        <strain evidence="3">PS652</strain>
    </source>
</reference>
<feature type="transmembrane region" description="Helical" evidence="1">
    <location>
        <begin position="49"/>
        <end position="68"/>
    </location>
</feature>
<keyword evidence="1" id="KW-0472">Membrane</keyword>
<evidence type="ECO:0000313" key="3">
    <source>
        <dbReference type="EMBL" id="VVM67714.1"/>
    </source>
</evidence>